<evidence type="ECO:0000256" key="1">
    <source>
        <dbReference type="SAM" id="MobiDB-lite"/>
    </source>
</evidence>
<evidence type="ECO:0000313" key="3">
    <source>
        <dbReference type="Proteomes" id="UP000436088"/>
    </source>
</evidence>
<dbReference type="EMBL" id="VEPZ02001072">
    <property type="protein sequence ID" value="KAE8695849.1"/>
    <property type="molecule type" value="Genomic_DNA"/>
</dbReference>
<name>A0A6A2ZX38_HIBSY</name>
<dbReference type="PANTHER" id="PTHR31304:SF38">
    <property type="entry name" value="LOB DOMAIN-CONTAINING PROTEIN"/>
    <property type="match status" value="1"/>
</dbReference>
<accession>A0A6A2ZX38</accession>
<evidence type="ECO:0000313" key="2">
    <source>
        <dbReference type="EMBL" id="KAE8695849.1"/>
    </source>
</evidence>
<reference evidence="2" key="1">
    <citation type="submission" date="2019-09" db="EMBL/GenBank/DDBJ databases">
        <title>Draft genome information of white flower Hibiscus syriacus.</title>
        <authorList>
            <person name="Kim Y.-M."/>
        </authorList>
    </citation>
    <scope>NUCLEOTIDE SEQUENCE [LARGE SCALE GENOMIC DNA]</scope>
    <source>
        <strain evidence="2">YM2019G1</strain>
    </source>
</reference>
<proteinExistence type="predicted"/>
<protein>
    <submittedName>
        <fullName evidence="2">Gag-pol polyprotein-like protein</fullName>
    </submittedName>
</protein>
<dbReference type="AlphaFoldDB" id="A0A6A2ZX38"/>
<keyword evidence="3" id="KW-1185">Reference proteome</keyword>
<organism evidence="2 3">
    <name type="scientific">Hibiscus syriacus</name>
    <name type="common">Rose of Sharon</name>
    <dbReference type="NCBI Taxonomy" id="106335"/>
    <lineage>
        <taxon>Eukaryota</taxon>
        <taxon>Viridiplantae</taxon>
        <taxon>Streptophyta</taxon>
        <taxon>Embryophyta</taxon>
        <taxon>Tracheophyta</taxon>
        <taxon>Spermatophyta</taxon>
        <taxon>Magnoliopsida</taxon>
        <taxon>eudicotyledons</taxon>
        <taxon>Gunneridae</taxon>
        <taxon>Pentapetalae</taxon>
        <taxon>rosids</taxon>
        <taxon>malvids</taxon>
        <taxon>Malvales</taxon>
        <taxon>Malvaceae</taxon>
        <taxon>Malvoideae</taxon>
        <taxon>Hibiscus</taxon>
    </lineage>
</organism>
<gene>
    <name evidence="2" type="ORF">F3Y22_tig00110683pilonHSYRG00347</name>
</gene>
<feature type="region of interest" description="Disordered" evidence="1">
    <location>
        <begin position="139"/>
        <end position="160"/>
    </location>
</feature>
<feature type="compositionally biased region" description="Basic and acidic residues" evidence="1">
    <location>
        <begin position="147"/>
        <end position="159"/>
    </location>
</feature>
<dbReference type="PANTHER" id="PTHR31304">
    <property type="entry name" value="LOB DOMAIN-CONTAINING PROTEIN 38"/>
    <property type="match status" value="1"/>
</dbReference>
<sequence length="189" mass="20710">MVVACSERGAARHACYDRAYGGSNRPKPKATPPCFSPSFSAVVTSFLLSPPSLSPNAPVNGAVGLLSSGNWHVCQATVETVLQGGTLRPNSGSSWTPRCNESWDRFCVNSCNYELKPMMMMGNQSVSTASDLSLSLTAKMGGKRRGRREEEENKREKKAAFYSEESEITIFESNDNEETQDKKILNLFV</sequence>
<comment type="caution">
    <text evidence="2">The sequence shown here is derived from an EMBL/GenBank/DDBJ whole genome shotgun (WGS) entry which is preliminary data.</text>
</comment>
<dbReference type="GO" id="GO:0010468">
    <property type="term" value="P:regulation of gene expression"/>
    <property type="evidence" value="ECO:0007669"/>
    <property type="project" value="TreeGrafter"/>
</dbReference>
<dbReference type="Proteomes" id="UP000436088">
    <property type="component" value="Unassembled WGS sequence"/>
</dbReference>